<accession>A0AAD1XEV8</accession>
<keyword evidence="4" id="KW-0342">GTP-binding</keyword>
<dbReference type="Gene3D" id="1.10.1580.10">
    <property type="match status" value="1"/>
</dbReference>
<keyword evidence="10" id="KW-1185">Reference proteome</keyword>
<proteinExistence type="predicted"/>
<gene>
    <name evidence="9" type="ORF">ECRASSUSDP1_LOCUS9642</name>
</gene>
<reference evidence="9" key="1">
    <citation type="submission" date="2023-07" db="EMBL/GenBank/DDBJ databases">
        <authorList>
            <consortium name="AG Swart"/>
            <person name="Singh M."/>
            <person name="Singh A."/>
            <person name="Seah K."/>
            <person name="Emmerich C."/>
        </authorList>
    </citation>
    <scope>NUCLEOTIDE SEQUENCE</scope>
    <source>
        <strain evidence="9">DP1</strain>
    </source>
</reference>
<name>A0AAD1XEV8_EUPCR</name>
<dbReference type="PANTHER" id="PTHR11089">
    <property type="entry name" value="GTP-BINDING PROTEIN-RELATED"/>
    <property type="match status" value="1"/>
</dbReference>
<dbReference type="Pfam" id="PF08701">
    <property type="entry name" value="GN3L_Grn1"/>
    <property type="match status" value="1"/>
</dbReference>
<organism evidence="9 10">
    <name type="scientific">Euplotes crassus</name>
    <dbReference type="NCBI Taxonomy" id="5936"/>
    <lineage>
        <taxon>Eukaryota</taxon>
        <taxon>Sar</taxon>
        <taxon>Alveolata</taxon>
        <taxon>Ciliophora</taxon>
        <taxon>Intramacronucleata</taxon>
        <taxon>Spirotrichea</taxon>
        <taxon>Hypotrichia</taxon>
        <taxon>Euplotida</taxon>
        <taxon>Euplotidae</taxon>
        <taxon>Moneuplotes</taxon>
    </lineage>
</organism>
<feature type="region of interest" description="Disordered" evidence="6">
    <location>
        <begin position="434"/>
        <end position="458"/>
    </location>
</feature>
<feature type="compositionally biased region" description="Acidic residues" evidence="6">
    <location>
        <begin position="449"/>
        <end position="458"/>
    </location>
</feature>
<dbReference type="InterPro" id="IPR050755">
    <property type="entry name" value="TRAFAC_YlqF/YawG_RiboMat"/>
</dbReference>
<feature type="domain" description="G" evidence="7">
    <location>
        <begin position="288"/>
        <end position="357"/>
    </location>
</feature>
<dbReference type="InterPro" id="IPR014813">
    <property type="entry name" value="Gnl3_N_dom"/>
</dbReference>
<dbReference type="FunFam" id="1.10.1580.10:FF:000002">
    <property type="entry name" value="Guanine nucleotide-binding protein-like 3 (nucleolar)-like"/>
    <property type="match status" value="1"/>
</dbReference>
<keyword evidence="3" id="KW-0175">Coiled coil</keyword>
<dbReference type="InterPro" id="IPR027417">
    <property type="entry name" value="P-loop_NTPase"/>
</dbReference>
<dbReference type="InterPro" id="IPR023179">
    <property type="entry name" value="GTP-bd_ortho_bundle_sf"/>
</dbReference>
<evidence type="ECO:0000256" key="4">
    <source>
        <dbReference type="ARBA" id="ARBA00023134"/>
    </source>
</evidence>
<evidence type="ECO:0000313" key="10">
    <source>
        <dbReference type="Proteomes" id="UP001295684"/>
    </source>
</evidence>
<evidence type="ECO:0000259" key="7">
    <source>
        <dbReference type="Pfam" id="PF01926"/>
    </source>
</evidence>
<evidence type="ECO:0000256" key="2">
    <source>
        <dbReference type="ARBA" id="ARBA00022741"/>
    </source>
</evidence>
<keyword evidence="5" id="KW-0539">Nucleus</keyword>
<evidence type="ECO:0000256" key="6">
    <source>
        <dbReference type="SAM" id="MobiDB-lite"/>
    </source>
</evidence>
<evidence type="ECO:0000256" key="3">
    <source>
        <dbReference type="ARBA" id="ARBA00023054"/>
    </source>
</evidence>
<dbReference type="InterPro" id="IPR006073">
    <property type="entry name" value="GTP-bd"/>
</dbReference>
<sequence length="458" mass="52903">MVKVHGRQSKRQSLRRRYNIQKKIRGHKKKQSKLARKLKKSGAIKPRAKEPGIPNMFPFKKEMMDEAEMMKQREAEQKRLEKQDRKQMRMDQQEAYQNKNDGEKDDLEDYMETVNSKIIRYTQDDKLKGMEEKKDLTLSDSALKQSKKVILKELKSVIEQADVVIEIIDARDPQGCRNLEIENMVLEQNKKLILMMTKSDLVPYENSKGWLKVLRKDHSAFLFESNILIQKRNTPKGPSKKDNSDKEEPIERLLNATRAIGAEEVATILKTYCCDDSSDEEEEESLLTVAVIGYPNVGKKSFINSLKCVRVLLKKHKSKSKEGNKDIYLDRKVRLLNTPGLVLSKDNSESLILRNIARLDDIEDPVAPVEALIMRINRKAILREYRIPNFNTIHQFLAAVAKKTGKLSRGGVPDNKETAKLILRDWNHGRIPYFTPVPAKESEEKPREEEMDSDSDSE</sequence>
<evidence type="ECO:0000256" key="1">
    <source>
        <dbReference type="ARBA" id="ARBA00004123"/>
    </source>
</evidence>
<keyword evidence="2" id="KW-0547">Nucleotide-binding</keyword>
<protein>
    <submittedName>
        <fullName evidence="9">Uncharacterized protein</fullName>
    </submittedName>
</protein>
<comment type="caution">
    <text evidence="9">The sequence shown here is derived from an EMBL/GenBank/DDBJ whole genome shotgun (WGS) entry which is preliminary data.</text>
</comment>
<dbReference type="GO" id="GO:0005730">
    <property type="term" value="C:nucleolus"/>
    <property type="evidence" value="ECO:0007669"/>
    <property type="project" value="UniProtKB-ARBA"/>
</dbReference>
<comment type="subcellular location">
    <subcellularLocation>
        <location evidence="1">Nucleus</location>
    </subcellularLocation>
</comment>
<feature type="region of interest" description="Disordered" evidence="6">
    <location>
        <begin position="69"/>
        <end position="104"/>
    </location>
</feature>
<dbReference type="Pfam" id="PF01926">
    <property type="entry name" value="MMR_HSR1"/>
    <property type="match status" value="1"/>
</dbReference>
<dbReference type="GO" id="GO:0005525">
    <property type="term" value="F:GTP binding"/>
    <property type="evidence" value="ECO:0007669"/>
    <property type="project" value="UniProtKB-KW"/>
</dbReference>
<dbReference type="Gene3D" id="3.40.50.300">
    <property type="entry name" value="P-loop containing nucleotide triphosphate hydrolases"/>
    <property type="match status" value="1"/>
</dbReference>
<dbReference type="AlphaFoldDB" id="A0AAD1XEV8"/>
<evidence type="ECO:0000259" key="8">
    <source>
        <dbReference type="Pfam" id="PF08701"/>
    </source>
</evidence>
<feature type="region of interest" description="Disordered" evidence="6">
    <location>
        <begin position="24"/>
        <end position="57"/>
    </location>
</feature>
<evidence type="ECO:0000256" key="5">
    <source>
        <dbReference type="ARBA" id="ARBA00023242"/>
    </source>
</evidence>
<feature type="compositionally biased region" description="Basic and acidic residues" evidence="6">
    <location>
        <begin position="69"/>
        <end position="92"/>
    </location>
</feature>
<dbReference type="EMBL" id="CAMPGE010009485">
    <property type="protein sequence ID" value="CAI2368351.1"/>
    <property type="molecule type" value="Genomic_DNA"/>
</dbReference>
<dbReference type="PANTHER" id="PTHR11089:SF30">
    <property type="entry name" value="GUANINE NUCLEOTIDE-BINDING PROTEIN-LIKE 3 HOMOLOG"/>
    <property type="match status" value="1"/>
</dbReference>
<feature type="compositionally biased region" description="Basic residues" evidence="6">
    <location>
        <begin position="24"/>
        <end position="42"/>
    </location>
</feature>
<dbReference type="SUPFAM" id="SSF52540">
    <property type="entry name" value="P-loop containing nucleoside triphosphate hydrolases"/>
    <property type="match status" value="1"/>
</dbReference>
<feature type="domain" description="Guanine nucleotide-binding protein-like 3 N-terminal" evidence="8">
    <location>
        <begin position="14"/>
        <end position="90"/>
    </location>
</feature>
<evidence type="ECO:0000313" key="9">
    <source>
        <dbReference type="EMBL" id="CAI2368351.1"/>
    </source>
</evidence>
<dbReference type="Proteomes" id="UP001295684">
    <property type="component" value="Unassembled WGS sequence"/>
</dbReference>